<dbReference type="AlphaFoldDB" id="A0A940SVI9"/>
<dbReference type="GO" id="GO:0047804">
    <property type="term" value="F:cysteine-S-conjugate beta-lyase activity"/>
    <property type="evidence" value="ECO:0007669"/>
    <property type="project" value="UniProtKB-EC"/>
</dbReference>
<gene>
    <name evidence="7" type="ORF">I6N95_15325</name>
</gene>
<keyword evidence="4" id="KW-0456">Lyase</keyword>
<dbReference type="RefSeq" id="WP_209529532.1">
    <property type="nucleotide sequence ID" value="NZ_JAEEGA010000010.1"/>
</dbReference>
<accession>A0A940SVI9</accession>
<dbReference type="EC" id="4.4.1.13" evidence="2"/>
<dbReference type="Gene3D" id="3.40.640.10">
    <property type="entry name" value="Type I PLP-dependent aspartate aminotransferase-like (Major domain)"/>
    <property type="match status" value="1"/>
</dbReference>
<evidence type="ECO:0000313" key="7">
    <source>
        <dbReference type="EMBL" id="MBP1042390.1"/>
    </source>
</evidence>
<evidence type="ECO:0000256" key="5">
    <source>
        <dbReference type="ARBA" id="ARBA00037974"/>
    </source>
</evidence>
<dbReference type="Pfam" id="PF00155">
    <property type="entry name" value="Aminotran_1_2"/>
    <property type="match status" value="1"/>
</dbReference>
<dbReference type="PANTHER" id="PTHR43525">
    <property type="entry name" value="PROTEIN MALY"/>
    <property type="match status" value="1"/>
</dbReference>
<evidence type="ECO:0000256" key="1">
    <source>
        <dbReference type="ARBA" id="ARBA00001933"/>
    </source>
</evidence>
<dbReference type="Proteomes" id="UP000674938">
    <property type="component" value="Unassembled WGS sequence"/>
</dbReference>
<evidence type="ECO:0000259" key="6">
    <source>
        <dbReference type="Pfam" id="PF00155"/>
    </source>
</evidence>
<keyword evidence="3" id="KW-0663">Pyridoxal phosphate</keyword>
<dbReference type="InterPro" id="IPR015421">
    <property type="entry name" value="PyrdxlP-dep_Trfase_major"/>
</dbReference>
<comment type="similarity">
    <text evidence="5">Belongs to the class-II pyridoxal-phosphate-dependent aminotransferase family. MalY/PatB cystathionine beta-lyase subfamily.</text>
</comment>
<dbReference type="GO" id="GO:0030170">
    <property type="term" value="F:pyridoxal phosphate binding"/>
    <property type="evidence" value="ECO:0007669"/>
    <property type="project" value="InterPro"/>
</dbReference>
<feature type="domain" description="Aminotransferase class I/classII large" evidence="6">
    <location>
        <begin position="36"/>
        <end position="266"/>
    </location>
</feature>
<evidence type="ECO:0000256" key="3">
    <source>
        <dbReference type="ARBA" id="ARBA00022898"/>
    </source>
</evidence>
<dbReference type="SUPFAM" id="SSF53383">
    <property type="entry name" value="PLP-dependent transferases"/>
    <property type="match status" value="1"/>
</dbReference>
<reference evidence="7" key="1">
    <citation type="submission" date="2020-12" db="EMBL/GenBank/DDBJ databases">
        <title>Vagococcus allomyrinae sp. nov. and Enterococcus lavae sp. nov., isolated from the larvae of Allomyrina dichotoma.</title>
        <authorList>
            <person name="Lee S.D."/>
        </authorList>
    </citation>
    <scope>NUCLEOTIDE SEQUENCE</scope>
    <source>
        <strain evidence="7">BWB3-3</strain>
    </source>
</reference>
<dbReference type="InterPro" id="IPR015424">
    <property type="entry name" value="PyrdxlP-dep_Trfase"/>
</dbReference>
<dbReference type="CDD" id="cd00609">
    <property type="entry name" value="AAT_like"/>
    <property type="match status" value="1"/>
</dbReference>
<dbReference type="InterPro" id="IPR004839">
    <property type="entry name" value="Aminotransferase_I/II_large"/>
</dbReference>
<dbReference type="InterPro" id="IPR015422">
    <property type="entry name" value="PyrdxlP-dep_Trfase_small"/>
</dbReference>
<comment type="caution">
    <text evidence="7">The sequence shown here is derived from an EMBL/GenBank/DDBJ whole genome shotgun (WGS) entry which is preliminary data.</text>
</comment>
<keyword evidence="8" id="KW-1185">Reference proteome</keyword>
<organism evidence="7 8">
    <name type="scientific">Vagococcus allomyrinae</name>
    <dbReference type="NCBI Taxonomy" id="2794353"/>
    <lineage>
        <taxon>Bacteria</taxon>
        <taxon>Bacillati</taxon>
        <taxon>Bacillota</taxon>
        <taxon>Bacilli</taxon>
        <taxon>Lactobacillales</taxon>
        <taxon>Enterococcaceae</taxon>
        <taxon>Vagococcus</taxon>
    </lineage>
</organism>
<sequence length="364" mass="41432">MTYTPAYFDKVIERRGTNSGKWDNWQTEGTGQLVAMGIADTDFRPPREVVTAVIERAQHGIFGYGKYGENYRESVMDWHLKRHQIHYQKESIFFTPNVLVALNNVVRALTEEGERIMLFNPTYGPLEQQPLFAKREVVRARLLKKGNRYEIDMAALEELMATEVKLFILCHPHNPTGRVWTEPELKAIVTSCQRHGVLIVFDEIHSDIIMPDQHFIPLMAVARELNYNQNVISLNAPTKTFNSSGLQVAYYIAENPDHVEKINQVRAYSHTTDYIYGNYHYLLQALAAVPQVRVTALEGTYLAWLDVSALNVSEEDLRTRLVTSGVAILSNSDFFEENLFIRVNLATARQTLEKGVAALVQGLS</sequence>
<protein>
    <recommendedName>
        <fullName evidence="2">cysteine-S-conjugate beta-lyase</fullName>
        <ecNumber evidence="2">4.4.1.13</ecNumber>
    </recommendedName>
</protein>
<name>A0A940SVI9_9ENTE</name>
<dbReference type="Gene3D" id="3.90.1150.10">
    <property type="entry name" value="Aspartate Aminotransferase, domain 1"/>
    <property type="match status" value="2"/>
</dbReference>
<evidence type="ECO:0000256" key="4">
    <source>
        <dbReference type="ARBA" id="ARBA00023239"/>
    </source>
</evidence>
<dbReference type="EMBL" id="JAEEGA010000010">
    <property type="protein sequence ID" value="MBP1042390.1"/>
    <property type="molecule type" value="Genomic_DNA"/>
</dbReference>
<evidence type="ECO:0000313" key="8">
    <source>
        <dbReference type="Proteomes" id="UP000674938"/>
    </source>
</evidence>
<dbReference type="InterPro" id="IPR051798">
    <property type="entry name" value="Class-II_PLP-Dep_Aminotrans"/>
</dbReference>
<dbReference type="GO" id="GO:0008483">
    <property type="term" value="F:transaminase activity"/>
    <property type="evidence" value="ECO:0007669"/>
    <property type="project" value="UniProtKB-KW"/>
</dbReference>
<dbReference type="PANTHER" id="PTHR43525:SF1">
    <property type="entry name" value="PROTEIN MALY"/>
    <property type="match status" value="1"/>
</dbReference>
<keyword evidence="7" id="KW-0808">Transferase</keyword>
<comment type="cofactor">
    <cofactor evidence="1">
        <name>pyridoxal 5'-phosphate</name>
        <dbReference type="ChEBI" id="CHEBI:597326"/>
    </cofactor>
</comment>
<proteinExistence type="inferred from homology"/>
<keyword evidence="7" id="KW-0032">Aminotransferase</keyword>
<evidence type="ECO:0000256" key="2">
    <source>
        <dbReference type="ARBA" id="ARBA00012224"/>
    </source>
</evidence>